<feature type="compositionally biased region" description="Polar residues" evidence="7">
    <location>
        <begin position="1442"/>
        <end position="1458"/>
    </location>
</feature>
<accession>A0A8S1HS94</accession>
<dbReference type="InterPro" id="IPR012678">
    <property type="entry name" value="Ribosomal_uL23/eL15/eS24_sf"/>
</dbReference>
<gene>
    <name evidence="8" type="ORF">CAUJ_LOCUS13651</name>
</gene>
<dbReference type="GO" id="GO:1990904">
    <property type="term" value="C:ribonucleoprotein complex"/>
    <property type="evidence" value="ECO:0007669"/>
    <property type="project" value="UniProtKB-KW"/>
</dbReference>
<dbReference type="Pfam" id="PF00276">
    <property type="entry name" value="Ribosomal_L23"/>
    <property type="match status" value="1"/>
</dbReference>
<feature type="compositionally biased region" description="Basic and acidic residues" evidence="7">
    <location>
        <begin position="380"/>
        <end position="389"/>
    </location>
</feature>
<reference evidence="8" key="1">
    <citation type="submission" date="2020-10" db="EMBL/GenBank/DDBJ databases">
        <authorList>
            <person name="Kikuchi T."/>
        </authorList>
    </citation>
    <scope>NUCLEOTIDE SEQUENCE</scope>
    <source>
        <strain evidence="8">NKZ352</strain>
    </source>
</reference>
<dbReference type="InterPro" id="IPR001014">
    <property type="entry name" value="Ribosomal_uL23_CS"/>
</dbReference>
<feature type="compositionally biased region" description="Low complexity" evidence="7">
    <location>
        <begin position="11"/>
        <end position="27"/>
    </location>
</feature>
<dbReference type="GO" id="GO:0006412">
    <property type="term" value="P:translation"/>
    <property type="evidence" value="ECO:0007669"/>
    <property type="project" value="InterPro"/>
</dbReference>
<organism evidence="8 9">
    <name type="scientific">Caenorhabditis auriculariae</name>
    <dbReference type="NCBI Taxonomy" id="2777116"/>
    <lineage>
        <taxon>Eukaryota</taxon>
        <taxon>Metazoa</taxon>
        <taxon>Ecdysozoa</taxon>
        <taxon>Nematoda</taxon>
        <taxon>Chromadorea</taxon>
        <taxon>Rhabditida</taxon>
        <taxon>Rhabditina</taxon>
        <taxon>Rhabditomorpha</taxon>
        <taxon>Rhabditoidea</taxon>
        <taxon>Rhabditidae</taxon>
        <taxon>Peloderinae</taxon>
        <taxon>Caenorhabditis</taxon>
    </lineage>
</organism>
<feature type="compositionally biased region" description="Basic and acidic residues" evidence="7">
    <location>
        <begin position="354"/>
        <end position="364"/>
    </location>
</feature>
<evidence type="ECO:0000256" key="2">
    <source>
        <dbReference type="ARBA" id="ARBA00022730"/>
    </source>
</evidence>
<feature type="compositionally biased region" description="Polar residues" evidence="7">
    <location>
        <begin position="1468"/>
        <end position="1489"/>
    </location>
</feature>
<dbReference type="GO" id="GO:0019843">
    <property type="term" value="F:rRNA binding"/>
    <property type="evidence" value="ECO:0007669"/>
    <property type="project" value="UniProtKB-KW"/>
</dbReference>
<protein>
    <submittedName>
        <fullName evidence="8">Uncharacterized protein</fullName>
    </submittedName>
</protein>
<feature type="region of interest" description="Disordered" evidence="7">
    <location>
        <begin position="1"/>
        <end position="43"/>
    </location>
</feature>
<evidence type="ECO:0000256" key="5">
    <source>
        <dbReference type="ARBA" id="ARBA00023274"/>
    </source>
</evidence>
<feature type="compositionally biased region" description="Basic residues" evidence="7">
    <location>
        <begin position="424"/>
        <end position="434"/>
    </location>
</feature>
<feature type="compositionally biased region" description="Polar residues" evidence="7">
    <location>
        <begin position="1556"/>
        <end position="1566"/>
    </location>
</feature>
<feature type="compositionally biased region" description="Polar residues" evidence="7">
    <location>
        <begin position="1255"/>
        <end position="1270"/>
    </location>
</feature>
<dbReference type="Proteomes" id="UP000835052">
    <property type="component" value="Unassembled WGS sequence"/>
</dbReference>
<name>A0A8S1HS94_9PELO</name>
<keyword evidence="3" id="KW-0694">RNA-binding</keyword>
<feature type="region of interest" description="Disordered" evidence="7">
    <location>
        <begin position="676"/>
        <end position="727"/>
    </location>
</feature>
<keyword evidence="4 6" id="KW-0689">Ribosomal protein</keyword>
<feature type="compositionally biased region" description="Basic and acidic residues" evidence="7">
    <location>
        <begin position="676"/>
        <end position="724"/>
    </location>
</feature>
<evidence type="ECO:0000256" key="6">
    <source>
        <dbReference type="RuleBase" id="RU003934"/>
    </source>
</evidence>
<feature type="region of interest" description="Disordered" evidence="7">
    <location>
        <begin position="280"/>
        <end position="457"/>
    </location>
</feature>
<proteinExistence type="inferred from homology"/>
<evidence type="ECO:0000256" key="1">
    <source>
        <dbReference type="ARBA" id="ARBA00006700"/>
    </source>
</evidence>
<dbReference type="GO" id="GO:0003735">
    <property type="term" value="F:structural constituent of ribosome"/>
    <property type="evidence" value="ECO:0007669"/>
    <property type="project" value="InterPro"/>
</dbReference>
<evidence type="ECO:0000256" key="3">
    <source>
        <dbReference type="ARBA" id="ARBA00022884"/>
    </source>
</evidence>
<feature type="compositionally biased region" description="Polar residues" evidence="7">
    <location>
        <begin position="1070"/>
        <end position="1090"/>
    </location>
</feature>
<feature type="compositionally biased region" description="Basic residues" evidence="7">
    <location>
        <begin position="390"/>
        <end position="405"/>
    </location>
</feature>
<evidence type="ECO:0000256" key="7">
    <source>
        <dbReference type="SAM" id="MobiDB-lite"/>
    </source>
</evidence>
<dbReference type="PANTHER" id="PTHR11620">
    <property type="entry name" value="60S RIBOSOMAL PROTEIN L23A"/>
    <property type="match status" value="1"/>
</dbReference>
<feature type="region of interest" description="Disordered" evidence="7">
    <location>
        <begin position="1070"/>
        <end position="1108"/>
    </location>
</feature>
<feature type="region of interest" description="Disordered" evidence="7">
    <location>
        <begin position="1199"/>
        <end position="1275"/>
    </location>
</feature>
<dbReference type="PROSITE" id="PS00050">
    <property type="entry name" value="RIBOSOMAL_L23"/>
    <property type="match status" value="1"/>
</dbReference>
<feature type="compositionally biased region" description="Low complexity" evidence="7">
    <location>
        <begin position="884"/>
        <end position="893"/>
    </location>
</feature>
<sequence>MSGNPYQKRWSSTGTTGRTTPTSLTSSYQNSVTSNIEPSTIGTSWNSVRWNKPSTSYRANLASRFENKSSYSLSPAARGVAAKYTSTPLSSAAKNAADVASVGPSVMSRASRFDSASAAAKDRYRNEARELISKWSNRERTTGESSYKPSSRYSDVIGVTSQAPSQAYKSSDSFPYRKATSLTPTRSAVPAVSRYSVERASLLAASPTPQSHTLRMERPWRQRMAESSRIRATLGDEVSAAYVAARSASRSRRGSSASQDEFSLCLPSDSALYRSRQSSAESAAYTPASRFTTSATPATSYRRDDPPIRSSYMSRSYSPVRSGSSVFRTPSTSTVSKPPEPVSRSISPLSQRNSSRESLREENRQFNAISQPPKNPSIRESSRERDAERKKHRSSRERTARRNSRQRSQQESSSEGEDVTHSRSASKRRKKRRKSDLNDTATPPATPKTSTAPDPLQVKSMQSSMYETGQEDGNKATTPAAVPSAINELNQLMLQLTAESEGFQSCATSPLAPSLSRSSSKNGVMKNQIIKSPSLVEVRGLPKSESKTSLKFNPVEEDVPDVSFSDESADVSRHDDDESQYSAVAYFRPFQIKTKRVAPVPGMWVREQGEEFISKNKAFYRQEEHESACVVRSIPRLESVEKKLKASVPVKKEPQESTNVIKKLFLGRKKKVIEARETAEKKEPVSPVASDEKKKAVPKKAETEIDKKEPVKKAAEPPKDDKASKSFAKKPATFTTEKIFKLKISVPVTHGKKIKAILPLKTTNLVEVMKKPAEKPATARKTLQEKSKVTKKASLKCKASSLENIVSDDHFRRKDLHERAKVIVDTPTKDVNVARARLRLREKRRSMPEIKEKLPELAPKIEPIPVEILPPSRMSQRDDHSRSMSRASQSRAAEVLDEMRDTEAAVEWTRDSSGVAPGRLEVIPGRPAFLISLSRATRPAKSILEEYVKRKRGRLERHRAHRPPSICSARGYESSGCDSPCNSTISELCLPSSVRVHEPSPRGVPIITAPSRRSSVESTTPVHMLDAAPHVFNNFNSTPQGFNKNVASRLQIAKPIQFDAPKSPFEERLQQQANRIRKSSVASTLSVNSDNEGRDPSPRRGSQGEGMGTISQQFTNAAAVNSQPAGRYAAHIPVNRAESSGRASATSLDSVQSGALDSATKKLDNVIDQARHRHHQHRSKFKEAIDYLDQIFEDLKKECDVNGDDKNNNSSSEKENGGASCSPEIKPAEKHKAKISEAPIASEKKTTVIKPTVVRKTSNGNSNSLPTRSSAQKHRPVQVLHLNPPSPVEVVIPVKQVNAPANITETEANVAETIVLPKKTDKLDFTRRWLHDDLASLAHMPPPNIAPTASIYQDCDEHSLGSCSAEVAAINTKKEKKKSMTNGANHKKSDASEPIRPRPFRPQPVYGVPGSSNGNGYPTEYDGSLGTSNSLPRVASFDRVSNENLQRRSGSQEPYNTLHSKRSDDGSTRPSPSAFQQVSAFPSRGSQMRASLRSLPDHSPVRPRQQQETVRDPVLAIDQLVAELELNTDQPMSASDKRMSFPTTLTSRCAAHIAVPQQQQQSNDYEQPTRQRAELRAAPARARAQGFFAPTNAQALNNNSQSQLYAQPQRPANRQQKSLDEVTTMLNNVVNQFSQQHKPVRKQTSQPFNALHGQAGQSNAFETINQEKINPSRVEAMHNMFEKNTVPTSWKMQHPQPYKSPSKEEETYYEINEFSSKPYKRVSPPKEMHATSRKYSPSSGGVPQQASYTVQRQHHQQNEAPEYVPAVPLTNPPQHPPEMPATYHTALTGSANSSQGGYYSSNSSGVGSYPQQNPRRSSIIERQSVSSRVPSMEDDDDGFYDNIGIFDDRRFSRGSEFDAASVSSRQLPPTNHGKNRIGSFLRKIGGSNNRPPGSAASLMSLNKVANETIVKPAGLMKSNSLSTEPWKKHVLDTGRSLPREANNNSQKTGLGARLKNSFLLVHQGFREFSAPGRNRLDAFTIIKHPHTTESAMKKIEDHNTLVFIVDERANKHDIKRAVKKLYNVRAMKVNTLITPLHKKKAYVRLSPDYDALDVANRIGVI</sequence>
<evidence type="ECO:0000256" key="4">
    <source>
        <dbReference type="ARBA" id="ARBA00022980"/>
    </source>
</evidence>
<feature type="compositionally biased region" description="Basic and acidic residues" evidence="7">
    <location>
        <begin position="1199"/>
        <end position="1216"/>
    </location>
</feature>
<feature type="compositionally biased region" description="Polar residues" evidence="7">
    <location>
        <begin position="28"/>
        <end position="43"/>
    </location>
</feature>
<dbReference type="SUPFAM" id="SSF54189">
    <property type="entry name" value="Ribosomal proteins S24e, L23 and L15e"/>
    <property type="match status" value="1"/>
</dbReference>
<dbReference type="GO" id="GO:0005840">
    <property type="term" value="C:ribosome"/>
    <property type="evidence" value="ECO:0007669"/>
    <property type="project" value="UniProtKB-KW"/>
</dbReference>
<feature type="region of interest" description="Disordered" evidence="7">
    <location>
        <begin position="871"/>
        <end position="893"/>
    </location>
</feature>
<evidence type="ECO:0000313" key="8">
    <source>
        <dbReference type="EMBL" id="CAD6197742.1"/>
    </source>
</evidence>
<feature type="compositionally biased region" description="Polar residues" evidence="7">
    <location>
        <begin position="1810"/>
        <end position="1829"/>
    </location>
</feature>
<feature type="region of interest" description="Disordered" evidence="7">
    <location>
        <begin position="1554"/>
        <end position="1581"/>
    </location>
</feature>
<feature type="compositionally biased region" description="Low complexity" evidence="7">
    <location>
        <begin position="314"/>
        <end position="326"/>
    </location>
</feature>
<keyword evidence="2" id="KW-0699">rRNA-binding</keyword>
<dbReference type="InterPro" id="IPR012677">
    <property type="entry name" value="Nucleotide-bd_a/b_plait_sf"/>
</dbReference>
<dbReference type="InterPro" id="IPR013025">
    <property type="entry name" value="Ribosomal_uL23-like"/>
</dbReference>
<feature type="compositionally biased region" description="Polar residues" evidence="7">
    <location>
        <begin position="344"/>
        <end position="353"/>
    </location>
</feature>
<feature type="compositionally biased region" description="Low complexity" evidence="7">
    <location>
        <begin position="440"/>
        <end position="455"/>
    </location>
</feature>
<dbReference type="NCBIfam" id="NF011118">
    <property type="entry name" value="PRK14548.1"/>
    <property type="match status" value="1"/>
</dbReference>
<dbReference type="FunFam" id="3.30.70.330:FF:000532">
    <property type="entry name" value="50S ribosomal protein L23"/>
    <property type="match status" value="1"/>
</dbReference>
<keyword evidence="9" id="KW-1185">Reference proteome</keyword>
<dbReference type="Gene3D" id="3.30.70.330">
    <property type="match status" value="1"/>
</dbReference>
<feature type="compositionally biased region" description="Polar residues" evidence="7">
    <location>
        <begin position="327"/>
        <end position="336"/>
    </location>
</feature>
<feature type="region of interest" description="Disordered" evidence="7">
    <location>
        <begin position="1374"/>
        <end position="1512"/>
    </location>
</feature>
<evidence type="ECO:0000313" key="9">
    <source>
        <dbReference type="Proteomes" id="UP000835052"/>
    </source>
</evidence>
<dbReference type="EMBL" id="CAJGYM010000103">
    <property type="protein sequence ID" value="CAD6197742.1"/>
    <property type="molecule type" value="Genomic_DNA"/>
</dbReference>
<comment type="similarity">
    <text evidence="1 6">Belongs to the universal ribosomal protein uL23 family.</text>
</comment>
<feature type="compositionally biased region" description="Low complexity" evidence="7">
    <location>
        <begin position="1789"/>
        <end position="1809"/>
    </location>
</feature>
<feature type="compositionally biased region" description="Pro residues" evidence="7">
    <location>
        <begin position="1770"/>
        <end position="1779"/>
    </location>
</feature>
<dbReference type="HAMAP" id="MF_01369_A">
    <property type="entry name" value="Ribosomal_uL23_A"/>
    <property type="match status" value="1"/>
</dbReference>
<feature type="compositionally biased region" description="Polar residues" evidence="7">
    <location>
        <begin position="1733"/>
        <end position="1751"/>
    </location>
</feature>
<feature type="region of interest" description="Disordered" evidence="7">
    <location>
        <begin position="1718"/>
        <end position="1836"/>
    </location>
</feature>
<feature type="compositionally biased region" description="Polar residues" evidence="7">
    <location>
        <begin position="289"/>
        <end position="299"/>
    </location>
</feature>
<keyword evidence="5 6" id="KW-0687">Ribonucleoprotein</keyword>
<dbReference type="OrthoDB" id="5856121at2759"/>
<feature type="compositionally biased region" description="Basic and acidic residues" evidence="7">
    <location>
        <begin position="1387"/>
        <end position="1396"/>
    </location>
</feature>
<comment type="caution">
    <text evidence="8">The sequence shown here is derived from an EMBL/GenBank/DDBJ whole genome shotgun (WGS) entry which is preliminary data.</text>
</comment>